<keyword evidence="3" id="KW-1185">Reference proteome</keyword>
<dbReference type="Proteomes" id="UP000799291">
    <property type="component" value="Unassembled WGS sequence"/>
</dbReference>
<dbReference type="EMBL" id="MU005586">
    <property type="protein sequence ID" value="KAF2682674.1"/>
    <property type="molecule type" value="Genomic_DNA"/>
</dbReference>
<evidence type="ECO:0000313" key="2">
    <source>
        <dbReference type="EMBL" id="KAF2682674.1"/>
    </source>
</evidence>
<keyword evidence="1" id="KW-0732">Signal</keyword>
<evidence type="ECO:0000313" key="3">
    <source>
        <dbReference type="Proteomes" id="UP000799291"/>
    </source>
</evidence>
<organism evidence="2 3">
    <name type="scientific">Lentithecium fluviatile CBS 122367</name>
    <dbReference type="NCBI Taxonomy" id="1168545"/>
    <lineage>
        <taxon>Eukaryota</taxon>
        <taxon>Fungi</taxon>
        <taxon>Dikarya</taxon>
        <taxon>Ascomycota</taxon>
        <taxon>Pezizomycotina</taxon>
        <taxon>Dothideomycetes</taxon>
        <taxon>Pleosporomycetidae</taxon>
        <taxon>Pleosporales</taxon>
        <taxon>Massarineae</taxon>
        <taxon>Lentitheciaceae</taxon>
        <taxon>Lentithecium</taxon>
    </lineage>
</organism>
<feature type="chain" id="PRO_5026015419" description="C-type lectin domain-containing protein" evidence="1">
    <location>
        <begin position="20"/>
        <end position="138"/>
    </location>
</feature>
<reference evidence="2" key="1">
    <citation type="journal article" date="2020" name="Stud. Mycol.">
        <title>101 Dothideomycetes genomes: a test case for predicting lifestyles and emergence of pathogens.</title>
        <authorList>
            <person name="Haridas S."/>
            <person name="Albert R."/>
            <person name="Binder M."/>
            <person name="Bloem J."/>
            <person name="Labutti K."/>
            <person name="Salamov A."/>
            <person name="Andreopoulos B."/>
            <person name="Baker S."/>
            <person name="Barry K."/>
            <person name="Bills G."/>
            <person name="Bluhm B."/>
            <person name="Cannon C."/>
            <person name="Castanera R."/>
            <person name="Culley D."/>
            <person name="Daum C."/>
            <person name="Ezra D."/>
            <person name="Gonzalez J."/>
            <person name="Henrissat B."/>
            <person name="Kuo A."/>
            <person name="Liang C."/>
            <person name="Lipzen A."/>
            <person name="Lutzoni F."/>
            <person name="Magnuson J."/>
            <person name="Mondo S."/>
            <person name="Nolan M."/>
            <person name="Ohm R."/>
            <person name="Pangilinan J."/>
            <person name="Park H.-J."/>
            <person name="Ramirez L."/>
            <person name="Alfaro M."/>
            <person name="Sun H."/>
            <person name="Tritt A."/>
            <person name="Yoshinaga Y."/>
            <person name="Zwiers L.-H."/>
            <person name="Turgeon B."/>
            <person name="Goodwin S."/>
            <person name="Spatafora J."/>
            <person name="Crous P."/>
            <person name="Grigoriev I."/>
        </authorList>
    </citation>
    <scope>NUCLEOTIDE SEQUENCE</scope>
    <source>
        <strain evidence="2">CBS 122367</strain>
    </source>
</reference>
<gene>
    <name evidence="2" type="ORF">K458DRAFT_419516</name>
</gene>
<feature type="signal peptide" evidence="1">
    <location>
        <begin position="1"/>
        <end position="19"/>
    </location>
</feature>
<proteinExistence type="predicted"/>
<dbReference type="OrthoDB" id="10473890at2759"/>
<dbReference type="AlphaFoldDB" id="A0A6G1IWQ0"/>
<name>A0A6G1IWQ0_9PLEO</name>
<sequence length="138" mass="15614">MQLISILLLVLATVQTAFSWYLRWGPLKSDRTPAYSKSHWYNLQTCQSFRSNGAKEPAPGYLWWQPNTNDNKGCCLHMYGVNTGDGLTNKNCRRLDGGHRREFCAQTPVKIYLQAWEGIGSYRILGCKDKSGKPAPSI</sequence>
<protein>
    <recommendedName>
        <fullName evidence="4">C-type lectin domain-containing protein</fullName>
    </recommendedName>
</protein>
<accession>A0A6G1IWQ0</accession>
<evidence type="ECO:0000256" key="1">
    <source>
        <dbReference type="SAM" id="SignalP"/>
    </source>
</evidence>
<evidence type="ECO:0008006" key="4">
    <source>
        <dbReference type="Google" id="ProtNLM"/>
    </source>
</evidence>